<evidence type="ECO:0000313" key="3">
    <source>
        <dbReference type="EMBL" id="WXA97320.1"/>
    </source>
</evidence>
<feature type="chain" id="PRO_5046882249" description="Tetratricopeptide repeat protein" evidence="2">
    <location>
        <begin position="24"/>
        <end position="331"/>
    </location>
</feature>
<feature type="transmembrane region" description="Helical" evidence="1">
    <location>
        <begin position="217"/>
        <end position="241"/>
    </location>
</feature>
<dbReference type="Proteomes" id="UP001379533">
    <property type="component" value="Chromosome"/>
</dbReference>
<keyword evidence="1" id="KW-0812">Transmembrane</keyword>
<keyword evidence="1" id="KW-0472">Membrane</keyword>
<dbReference type="Gene3D" id="1.25.40.10">
    <property type="entry name" value="Tetratricopeptide repeat domain"/>
    <property type="match status" value="1"/>
</dbReference>
<reference evidence="3 4" key="1">
    <citation type="submission" date="2021-12" db="EMBL/GenBank/DDBJ databases">
        <title>Discovery of the Pendulisporaceae a myxobacterial family with distinct sporulation behavior and unique specialized metabolism.</title>
        <authorList>
            <person name="Garcia R."/>
            <person name="Popoff A."/>
            <person name="Bader C.D."/>
            <person name="Loehr J."/>
            <person name="Walesch S."/>
            <person name="Walt C."/>
            <person name="Boldt J."/>
            <person name="Bunk B."/>
            <person name="Haeckl F.J.F.P.J."/>
            <person name="Gunesch A.P."/>
            <person name="Birkelbach J."/>
            <person name="Nuebel U."/>
            <person name="Pietschmann T."/>
            <person name="Bach T."/>
            <person name="Mueller R."/>
        </authorList>
    </citation>
    <scope>NUCLEOTIDE SEQUENCE [LARGE SCALE GENOMIC DNA]</scope>
    <source>
        <strain evidence="3 4">MSr12523</strain>
    </source>
</reference>
<sequence length="331" mass="34728">MRKLGHAAVAAAFLVSVPLVARAQPTDHARAEQHFRAGRSLVLAGRCSEAMTELQRSIEFEPSVGAYLNLGDCSFKMRKLEDAWYAYKEAESLAQARNDARLGEIVGDLAGIERTVVRLVVRAPADATNLAVSVDGRTIARERLGQIIVDPGGDHTVVARADGKEPWQKTVRAAAGARVQLELDLRNRAVAVPPVAGAGEPRRAPAEGERSSGMRTAAYVVGGVGAAALVAGGVFGVLALSSRNELNDAVREKCGDRPCDPGLRGELDPIESRANTQATLSTVFIGAGAAAVVTGVVLWVVAPKRAKETAWSIGTGPDARSPLGVSVRGAF</sequence>
<evidence type="ECO:0000256" key="2">
    <source>
        <dbReference type="SAM" id="SignalP"/>
    </source>
</evidence>
<feature type="transmembrane region" description="Helical" evidence="1">
    <location>
        <begin position="280"/>
        <end position="302"/>
    </location>
</feature>
<accession>A0ABZ2KF48</accession>
<dbReference type="InterPro" id="IPR011990">
    <property type="entry name" value="TPR-like_helical_dom_sf"/>
</dbReference>
<evidence type="ECO:0000256" key="1">
    <source>
        <dbReference type="SAM" id="Phobius"/>
    </source>
</evidence>
<dbReference type="SUPFAM" id="SSF48452">
    <property type="entry name" value="TPR-like"/>
    <property type="match status" value="1"/>
</dbReference>
<name>A0ABZ2KF48_9BACT</name>
<proteinExistence type="predicted"/>
<dbReference type="RefSeq" id="WP_394847936.1">
    <property type="nucleotide sequence ID" value="NZ_CP089982.1"/>
</dbReference>
<keyword evidence="2" id="KW-0732">Signal</keyword>
<organism evidence="3 4">
    <name type="scientific">Pendulispora brunnea</name>
    <dbReference type="NCBI Taxonomy" id="2905690"/>
    <lineage>
        <taxon>Bacteria</taxon>
        <taxon>Pseudomonadati</taxon>
        <taxon>Myxococcota</taxon>
        <taxon>Myxococcia</taxon>
        <taxon>Myxococcales</taxon>
        <taxon>Sorangiineae</taxon>
        <taxon>Pendulisporaceae</taxon>
        <taxon>Pendulispora</taxon>
    </lineage>
</organism>
<feature type="signal peptide" evidence="2">
    <location>
        <begin position="1"/>
        <end position="23"/>
    </location>
</feature>
<keyword evidence="4" id="KW-1185">Reference proteome</keyword>
<protein>
    <recommendedName>
        <fullName evidence="5">Tetratricopeptide repeat protein</fullName>
    </recommendedName>
</protein>
<gene>
    <name evidence="3" type="ORF">LZC95_10785</name>
</gene>
<evidence type="ECO:0008006" key="5">
    <source>
        <dbReference type="Google" id="ProtNLM"/>
    </source>
</evidence>
<dbReference type="EMBL" id="CP089982">
    <property type="protein sequence ID" value="WXA97320.1"/>
    <property type="molecule type" value="Genomic_DNA"/>
</dbReference>
<evidence type="ECO:0000313" key="4">
    <source>
        <dbReference type="Proteomes" id="UP001379533"/>
    </source>
</evidence>
<keyword evidence="1" id="KW-1133">Transmembrane helix</keyword>